<reference evidence="2" key="1">
    <citation type="submission" date="2013-10" db="EMBL/GenBank/DDBJ databases">
        <title>Genomic analysis of the causative agents of coccidiosis in chickens.</title>
        <authorList>
            <person name="Reid A.J."/>
            <person name="Blake D."/>
            <person name="Billington K."/>
            <person name="Browne H."/>
            <person name="Dunn M."/>
            <person name="Hung S."/>
            <person name="Kawahara F."/>
            <person name="Miranda-Saavedra D."/>
            <person name="Mourier T."/>
            <person name="Nagra H."/>
            <person name="Otto T.D."/>
            <person name="Rawlings N."/>
            <person name="Sanchez A."/>
            <person name="Sanders M."/>
            <person name="Subramaniam C."/>
            <person name="Tay Y."/>
            <person name="Dear P."/>
            <person name="Doerig C."/>
            <person name="Gruber A."/>
            <person name="Parkinson J."/>
            <person name="Shirley M."/>
            <person name="Wan K.L."/>
            <person name="Berriman M."/>
            <person name="Tomley F."/>
            <person name="Pain A."/>
        </authorList>
    </citation>
    <scope>NUCLEOTIDE SEQUENCE [LARGE SCALE GENOMIC DNA]</scope>
    <source>
        <strain evidence="2">Houghton</strain>
    </source>
</reference>
<evidence type="ECO:0000313" key="2">
    <source>
        <dbReference type="EMBL" id="CDJ54281.1"/>
    </source>
</evidence>
<protein>
    <submittedName>
        <fullName evidence="2">Uncharacterized protein</fullName>
    </submittedName>
</protein>
<organism evidence="2 3">
    <name type="scientific">Eimeria brunetti</name>
    <dbReference type="NCBI Taxonomy" id="51314"/>
    <lineage>
        <taxon>Eukaryota</taxon>
        <taxon>Sar</taxon>
        <taxon>Alveolata</taxon>
        <taxon>Apicomplexa</taxon>
        <taxon>Conoidasida</taxon>
        <taxon>Coccidia</taxon>
        <taxon>Eucoccidiorida</taxon>
        <taxon>Eimeriorina</taxon>
        <taxon>Eimeriidae</taxon>
        <taxon>Eimeria</taxon>
    </lineage>
</organism>
<evidence type="ECO:0000256" key="1">
    <source>
        <dbReference type="SAM" id="MobiDB-lite"/>
    </source>
</evidence>
<name>U6LVV4_9EIME</name>
<reference evidence="2" key="2">
    <citation type="submission" date="2013-10" db="EMBL/GenBank/DDBJ databases">
        <authorList>
            <person name="Aslett M."/>
        </authorList>
    </citation>
    <scope>NUCLEOTIDE SEQUENCE [LARGE SCALE GENOMIC DNA]</scope>
    <source>
        <strain evidence="2">Houghton</strain>
    </source>
</reference>
<evidence type="ECO:0000313" key="3">
    <source>
        <dbReference type="Proteomes" id="UP000030750"/>
    </source>
</evidence>
<feature type="compositionally biased region" description="Basic and acidic residues" evidence="1">
    <location>
        <begin position="200"/>
        <end position="209"/>
    </location>
</feature>
<dbReference type="Proteomes" id="UP000030750">
    <property type="component" value="Unassembled WGS sequence"/>
</dbReference>
<dbReference type="AlphaFoldDB" id="U6LVV4"/>
<sequence length="209" mass="21786">MLVLFGRLELGEEKVKCQDDCLSGSVNRWLRTKATLARASGAAGRDGGHYVNLVEGVSRDSPQLLHKWLTHDLLGQEVFRQLADLLQLCLLYSAAAAAAAADAQSTMYEATRLQLELSTTAGVLRQMIKPAAAAAAASAAALPATQQQVALAAVKVATAVRVVCAVATQQDAGANQTAVAGGQPAAATPEDPATGKNSKHSLESDRNRL</sequence>
<dbReference type="VEuPathDB" id="ToxoDB:EBH_0044170"/>
<keyword evidence="3" id="KW-1185">Reference proteome</keyword>
<proteinExistence type="predicted"/>
<gene>
    <name evidence="2" type="ORF">EBH_0044170</name>
</gene>
<dbReference type="EMBL" id="HG715678">
    <property type="protein sequence ID" value="CDJ54281.1"/>
    <property type="molecule type" value="Genomic_DNA"/>
</dbReference>
<accession>U6LVV4</accession>
<feature type="region of interest" description="Disordered" evidence="1">
    <location>
        <begin position="171"/>
        <end position="209"/>
    </location>
</feature>